<dbReference type="PANTHER" id="PTHR47027">
    <property type="entry name" value="REVERSE TRANSCRIPTASE DOMAIN-CONTAINING PROTEIN"/>
    <property type="match status" value="1"/>
</dbReference>
<dbReference type="GO" id="GO:0071897">
    <property type="term" value="P:DNA biosynthetic process"/>
    <property type="evidence" value="ECO:0007669"/>
    <property type="project" value="UniProtKB-ARBA"/>
</dbReference>
<accession>A0A2S2QHW9</accession>
<dbReference type="InterPro" id="IPR043128">
    <property type="entry name" value="Rev_trsase/Diguanyl_cyclase"/>
</dbReference>
<dbReference type="InterPro" id="IPR000477">
    <property type="entry name" value="RT_dom"/>
</dbReference>
<feature type="domain" description="Reverse transcriptase" evidence="1">
    <location>
        <begin position="1"/>
        <end position="84"/>
    </location>
</feature>
<protein>
    <submittedName>
        <fullName evidence="2">Uncharacterized transposon-derived protein F52C9.6</fullName>
    </submittedName>
</protein>
<reference evidence="2" key="1">
    <citation type="submission" date="2018-04" db="EMBL/GenBank/DDBJ databases">
        <title>Transcriptome assembly of Sipha flava.</title>
        <authorList>
            <person name="Scully E.D."/>
            <person name="Geib S.M."/>
            <person name="Palmer N.A."/>
            <person name="Koch K."/>
            <person name="Bradshaw J."/>
            <person name="Heng-Moss T."/>
            <person name="Sarath G."/>
        </authorList>
    </citation>
    <scope>NUCLEOTIDE SEQUENCE</scope>
</reference>
<gene>
    <name evidence="2" type="primary">F52C9.6_3</name>
    <name evidence="2" type="ORF">g.64089</name>
</gene>
<sequence length="118" mass="13467">MEINENMTMLAYADDVVVLGNSRQEVAHSVEKLIASSRNMGLIINEAKTKYMLLARHALIMNDLVVGPFTFERVDDFKYLGVNINHKNNMHNEIKLRINSANRAYISLNKLLTSRMLS</sequence>
<evidence type="ECO:0000259" key="1">
    <source>
        <dbReference type="PROSITE" id="PS50878"/>
    </source>
</evidence>
<proteinExistence type="predicted"/>
<dbReference type="SUPFAM" id="SSF56672">
    <property type="entry name" value="DNA/RNA polymerases"/>
    <property type="match status" value="1"/>
</dbReference>
<dbReference type="PANTHER" id="PTHR47027:SF29">
    <property type="entry name" value="C2H2-TYPE DOMAIN-CONTAINING PROTEIN"/>
    <property type="match status" value="1"/>
</dbReference>
<dbReference type="AlphaFoldDB" id="A0A2S2QHW9"/>
<dbReference type="EMBL" id="GGMS01007907">
    <property type="protein sequence ID" value="MBY77110.1"/>
    <property type="molecule type" value="Transcribed_RNA"/>
</dbReference>
<dbReference type="Pfam" id="PF00078">
    <property type="entry name" value="RVT_1"/>
    <property type="match status" value="1"/>
</dbReference>
<dbReference type="Gene3D" id="3.30.70.270">
    <property type="match status" value="1"/>
</dbReference>
<name>A0A2S2QHW9_9HEMI</name>
<evidence type="ECO:0000313" key="2">
    <source>
        <dbReference type="EMBL" id="MBY77110.1"/>
    </source>
</evidence>
<organism evidence="2">
    <name type="scientific">Sipha flava</name>
    <name type="common">yellow sugarcane aphid</name>
    <dbReference type="NCBI Taxonomy" id="143950"/>
    <lineage>
        <taxon>Eukaryota</taxon>
        <taxon>Metazoa</taxon>
        <taxon>Ecdysozoa</taxon>
        <taxon>Arthropoda</taxon>
        <taxon>Hexapoda</taxon>
        <taxon>Insecta</taxon>
        <taxon>Pterygota</taxon>
        <taxon>Neoptera</taxon>
        <taxon>Paraneoptera</taxon>
        <taxon>Hemiptera</taxon>
        <taxon>Sternorrhyncha</taxon>
        <taxon>Aphidomorpha</taxon>
        <taxon>Aphidoidea</taxon>
        <taxon>Aphididae</taxon>
        <taxon>Sipha</taxon>
    </lineage>
</organism>
<dbReference type="PROSITE" id="PS50878">
    <property type="entry name" value="RT_POL"/>
    <property type="match status" value="1"/>
</dbReference>
<dbReference type="InterPro" id="IPR043502">
    <property type="entry name" value="DNA/RNA_pol_sf"/>
</dbReference>